<protein>
    <recommendedName>
        <fullName evidence="6">Inositol polyphosphate 1-phosphatase</fullName>
    </recommendedName>
</protein>
<dbReference type="InterPro" id="IPR044897">
    <property type="entry name" value="INPP1_dom_1"/>
</dbReference>
<name>A0AA40HS99_CNENI</name>
<dbReference type="SUPFAM" id="SSF56655">
    <property type="entry name" value="Carbohydrate phosphatase"/>
    <property type="match status" value="1"/>
</dbReference>
<evidence type="ECO:0008006" key="6">
    <source>
        <dbReference type="Google" id="ProtNLM"/>
    </source>
</evidence>
<evidence type="ECO:0000256" key="2">
    <source>
        <dbReference type="PIRSR" id="PIRSR600760-2"/>
    </source>
</evidence>
<evidence type="ECO:0000256" key="3">
    <source>
        <dbReference type="SAM" id="MobiDB-lite"/>
    </source>
</evidence>
<dbReference type="GO" id="GO:0046872">
    <property type="term" value="F:metal ion binding"/>
    <property type="evidence" value="ECO:0007669"/>
    <property type="project" value="UniProtKB-KW"/>
</dbReference>
<feature type="binding site" evidence="2">
    <location>
        <position position="163"/>
    </location>
    <ligand>
        <name>Mg(2+)</name>
        <dbReference type="ChEBI" id="CHEBI:18420"/>
        <label>1</label>
        <note>catalytic</note>
    </ligand>
</feature>
<accession>A0AA40HS99</accession>
<gene>
    <name evidence="4" type="ORF">QTO34_002512</name>
</gene>
<comment type="cofactor">
    <cofactor evidence="2">
        <name>Mg(2+)</name>
        <dbReference type="ChEBI" id="CHEBI:18420"/>
    </cofactor>
</comment>
<comment type="caution">
    <text evidence="4">The sequence shown here is derived from an EMBL/GenBank/DDBJ whole genome shotgun (WGS) entry which is preliminary data.</text>
</comment>
<evidence type="ECO:0000313" key="4">
    <source>
        <dbReference type="EMBL" id="KAK1336483.1"/>
    </source>
</evidence>
<dbReference type="AlphaFoldDB" id="A0AA40HS99"/>
<evidence type="ECO:0000313" key="5">
    <source>
        <dbReference type="Proteomes" id="UP001177744"/>
    </source>
</evidence>
<keyword evidence="5" id="KW-1185">Reference proteome</keyword>
<dbReference type="PANTHER" id="PTHR43028">
    <property type="entry name" value="3'(2'),5'-BISPHOSPHATE NUCLEOTIDASE 1"/>
    <property type="match status" value="1"/>
</dbReference>
<feature type="region of interest" description="Disordered" evidence="3">
    <location>
        <begin position="359"/>
        <end position="381"/>
    </location>
</feature>
<dbReference type="GO" id="GO:0004441">
    <property type="term" value="F:inositol-1,4-bisphosphate 1-phosphatase activity"/>
    <property type="evidence" value="ECO:0007669"/>
    <property type="project" value="TreeGrafter"/>
</dbReference>
<dbReference type="EMBL" id="JAULJE010000012">
    <property type="protein sequence ID" value="KAK1336483.1"/>
    <property type="molecule type" value="Genomic_DNA"/>
</dbReference>
<dbReference type="PANTHER" id="PTHR43028:SF3">
    <property type="entry name" value="INOSITOL POLYPHOSPHATE 1-PHOSPHATASE"/>
    <property type="match status" value="1"/>
</dbReference>
<feature type="binding site" evidence="2">
    <location>
        <position position="162"/>
    </location>
    <ligand>
        <name>Mg(2+)</name>
        <dbReference type="ChEBI" id="CHEBI:18420"/>
        <label>1</label>
        <note>catalytic</note>
    </ligand>
</feature>
<feature type="binding site" evidence="2">
    <location>
        <position position="160"/>
    </location>
    <ligand>
        <name>Mg(2+)</name>
        <dbReference type="ChEBI" id="CHEBI:18420"/>
        <label>1</label>
        <note>catalytic</note>
    </ligand>
</feature>
<proteinExistence type="inferred from homology"/>
<reference evidence="4" key="1">
    <citation type="submission" date="2023-06" db="EMBL/GenBank/DDBJ databases">
        <title>Reference genome for the Northern bat (Eptesicus nilssonii), a most northern bat species.</title>
        <authorList>
            <person name="Laine V.N."/>
            <person name="Pulliainen A.T."/>
            <person name="Lilley T.M."/>
        </authorList>
    </citation>
    <scope>NUCLEOTIDE SEQUENCE</scope>
    <source>
        <strain evidence="4">BLF_Eptnil</strain>
        <tissue evidence="4">Kidney</tissue>
    </source>
</reference>
<keyword evidence="2" id="KW-0460">Magnesium</keyword>
<dbReference type="InterPro" id="IPR000760">
    <property type="entry name" value="Inositol_monophosphatase-like"/>
</dbReference>
<dbReference type="Gene3D" id="4.10.460.10">
    <property type="entry name" value="Inositol Polyphosphate 1-phosphatase, domain 1"/>
    <property type="match status" value="1"/>
</dbReference>
<comment type="similarity">
    <text evidence="1">Belongs to the inositol monophosphatase superfamily.</text>
</comment>
<feature type="binding site" evidence="2">
    <location>
        <position position="71"/>
    </location>
    <ligand>
        <name>Mg(2+)</name>
        <dbReference type="ChEBI" id="CHEBI:18420"/>
        <label>1</label>
        <note>catalytic</note>
    </ligand>
</feature>
<dbReference type="Proteomes" id="UP001177744">
    <property type="component" value="Unassembled WGS sequence"/>
</dbReference>
<dbReference type="InterPro" id="IPR050725">
    <property type="entry name" value="CysQ/Inositol_MonoPase"/>
</dbReference>
<sequence length="442" mass="47339">MSAILRELLRVSEKAAHIARACRQQDALFQLLIEEKKGGDKNKKFAVDFKTLADVLVQEVIKRHVESKVSETSNSFQAWRKKFLEKKSNEFTNALGETIVLRLCPTEEEMAELLSKVLNGNQLAAGALAKVVHEDVAFADPALDSVQVAIPQDTLGIWVDPIDSTHQYIQGSADVEPSHGVFPRGLPCVTILIGVYDLHTGLPLMGVINQPFVAQDPATGRWEGRRYWGLSYMGTNVHSLLPPGSEPQTGRPGPQAEDTGPQAAGAPRFSAVISASERETVRAALARVCGGRVLHAAGAGYKGLCVVQGLVDVYVFSTTPPSSGTRARPTPSCGPWAAAWWTSRAAWPTARVGARVAAAAVPRGQRGRQRRGPLGQQGRPHRLQVAPAAGGIPGPPRPAPGACGRTCTCTCRRTCGRTCRRTCPCGRTCTCGCTGIDAFSRP</sequence>
<feature type="region of interest" description="Disordered" evidence="3">
    <location>
        <begin position="239"/>
        <end position="265"/>
    </location>
</feature>
<organism evidence="4 5">
    <name type="scientific">Cnephaeus nilssonii</name>
    <name type="common">Northern bat</name>
    <name type="synonym">Eptesicus nilssonii</name>
    <dbReference type="NCBI Taxonomy" id="3371016"/>
    <lineage>
        <taxon>Eukaryota</taxon>
        <taxon>Metazoa</taxon>
        <taxon>Chordata</taxon>
        <taxon>Craniata</taxon>
        <taxon>Vertebrata</taxon>
        <taxon>Euteleostomi</taxon>
        <taxon>Mammalia</taxon>
        <taxon>Eutheria</taxon>
        <taxon>Laurasiatheria</taxon>
        <taxon>Chiroptera</taxon>
        <taxon>Yangochiroptera</taxon>
        <taxon>Vespertilionidae</taxon>
        <taxon>Cnephaeus</taxon>
    </lineage>
</organism>
<evidence type="ECO:0000256" key="1">
    <source>
        <dbReference type="ARBA" id="ARBA00009759"/>
    </source>
</evidence>
<dbReference type="Pfam" id="PF00459">
    <property type="entry name" value="Inositol_P"/>
    <property type="match status" value="1"/>
</dbReference>
<keyword evidence="2" id="KW-0479">Metal-binding</keyword>
<dbReference type="FunFam" id="4.10.460.10:FF:000001">
    <property type="entry name" value="Inositol polyphosphate 1-phosphatase"/>
    <property type="match status" value="1"/>
</dbReference>
<dbReference type="Gene3D" id="3.30.540.10">
    <property type="entry name" value="Fructose-1,6-Bisphosphatase, subunit A, domain 1"/>
    <property type="match status" value="1"/>
</dbReference>
<dbReference type="Gene3D" id="3.40.190.80">
    <property type="match status" value="1"/>
</dbReference>